<accession>A0A8J3E557</accession>
<dbReference type="Proteomes" id="UP000646365">
    <property type="component" value="Unassembled WGS sequence"/>
</dbReference>
<organism evidence="2 3">
    <name type="scientific">Aliidongia dinghuensis</name>
    <dbReference type="NCBI Taxonomy" id="1867774"/>
    <lineage>
        <taxon>Bacteria</taxon>
        <taxon>Pseudomonadati</taxon>
        <taxon>Pseudomonadota</taxon>
        <taxon>Alphaproteobacteria</taxon>
        <taxon>Rhodospirillales</taxon>
        <taxon>Dongiaceae</taxon>
        <taxon>Aliidongia</taxon>
    </lineage>
</organism>
<protein>
    <submittedName>
        <fullName evidence="2">Uncharacterized protein</fullName>
    </submittedName>
</protein>
<dbReference type="RefSeq" id="WP_189049780.1">
    <property type="nucleotide sequence ID" value="NZ_BMJQ01000012.1"/>
</dbReference>
<evidence type="ECO:0000256" key="1">
    <source>
        <dbReference type="SAM" id="Phobius"/>
    </source>
</evidence>
<reference evidence="2" key="1">
    <citation type="journal article" date="2014" name="Int. J. Syst. Evol. Microbiol.">
        <title>Complete genome sequence of Corynebacterium casei LMG S-19264T (=DSM 44701T), isolated from a smear-ripened cheese.</title>
        <authorList>
            <consortium name="US DOE Joint Genome Institute (JGI-PGF)"/>
            <person name="Walter F."/>
            <person name="Albersmeier A."/>
            <person name="Kalinowski J."/>
            <person name="Ruckert C."/>
        </authorList>
    </citation>
    <scope>NUCLEOTIDE SEQUENCE</scope>
    <source>
        <strain evidence="2">CGMCC 1.15725</strain>
    </source>
</reference>
<reference evidence="2" key="2">
    <citation type="submission" date="2020-09" db="EMBL/GenBank/DDBJ databases">
        <authorList>
            <person name="Sun Q."/>
            <person name="Zhou Y."/>
        </authorList>
    </citation>
    <scope>NUCLEOTIDE SEQUENCE</scope>
    <source>
        <strain evidence="2">CGMCC 1.15725</strain>
    </source>
</reference>
<keyword evidence="3" id="KW-1185">Reference proteome</keyword>
<keyword evidence="1" id="KW-0812">Transmembrane</keyword>
<dbReference type="EMBL" id="BMJQ01000012">
    <property type="protein sequence ID" value="GGF32939.1"/>
    <property type="molecule type" value="Genomic_DNA"/>
</dbReference>
<evidence type="ECO:0000313" key="3">
    <source>
        <dbReference type="Proteomes" id="UP000646365"/>
    </source>
</evidence>
<comment type="caution">
    <text evidence="2">The sequence shown here is derived from an EMBL/GenBank/DDBJ whole genome shotgun (WGS) entry which is preliminary data.</text>
</comment>
<sequence length="84" mass="8793">MAAVPHSITPSVAIAPASLLAQLDKFRRPAASRALSQWHLPRLTPVAADPAESRALAIPAPATRELAAAWLVVFAIAFAGVVLF</sequence>
<proteinExistence type="predicted"/>
<dbReference type="AlphaFoldDB" id="A0A8J3E557"/>
<keyword evidence="1" id="KW-0472">Membrane</keyword>
<keyword evidence="1" id="KW-1133">Transmembrane helix</keyword>
<feature type="transmembrane region" description="Helical" evidence="1">
    <location>
        <begin position="66"/>
        <end position="83"/>
    </location>
</feature>
<gene>
    <name evidence="2" type="ORF">GCM10011611_43910</name>
</gene>
<name>A0A8J3E557_9PROT</name>
<evidence type="ECO:0000313" key="2">
    <source>
        <dbReference type="EMBL" id="GGF32939.1"/>
    </source>
</evidence>